<gene>
    <name evidence="1" type="ORF">E2C01_078841</name>
</gene>
<proteinExistence type="predicted"/>
<dbReference type="Proteomes" id="UP000324222">
    <property type="component" value="Unassembled WGS sequence"/>
</dbReference>
<sequence length="63" mass="7060">MYKNSVICNDPNLYNNLPNEIKLLGPHLPRLLLLKFSRTAVLKELHLGGGREASMAMTQPQVT</sequence>
<evidence type="ECO:0000313" key="1">
    <source>
        <dbReference type="EMBL" id="MPC84114.1"/>
    </source>
</evidence>
<dbReference type="AlphaFoldDB" id="A0A5B7IV77"/>
<reference evidence="1 2" key="1">
    <citation type="submission" date="2019-05" db="EMBL/GenBank/DDBJ databases">
        <title>Another draft genome of Portunus trituberculatus and its Hox gene families provides insights of decapod evolution.</title>
        <authorList>
            <person name="Jeong J.-H."/>
            <person name="Song I."/>
            <person name="Kim S."/>
            <person name="Choi T."/>
            <person name="Kim D."/>
            <person name="Ryu S."/>
            <person name="Kim W."/>
        </authorList>
    </citation>
    <scope>NUCLEOTIDE SEQUENCE [LARGE SCALE GENOMIC DNA]</scope>
    <source>
        <tissue evidence="1">Muscle</tissue>
    </source>
</reference>
<name>A0A5B7IV77_PORTR</name>
<accession>A0A5B7IV77</accession>
<keyword evidence="2" id="KW-1185">Reference proteome</keyword>
<organism evidence="1 2">
    <name type="scientific">Portunus trituberculatus</name>
    <name type="common">Swimming crab</name>
    <name type="synonym">Neptunus trituberculatus</name>
    <dbReference type="NCBI Taxonomy" id="210409"/>
    <lineage>
        <taxon>Eukaryota</taxon>
        <taxon>Metazoa</taxon>
        <taxon>Ecdysozoa</taxon>
        <taxon>Arthropoda</taxon>
        <taxon>Crustacea</taxon>
        <taxon>Multicrustacea</taxon>
        <taxon>Malacostraca</taxon>
        <taxon>Eumalacostraca</taxon>
        <taxon>Eucarida</taxon>
        <taxon>Decapoda</taxon>
        <taxon>Pleocyemata</taxon>
        <taxon>Brachyura</taxon>
        <taxon>Eubrachyura</taxon>
        <taxon>Portunoidea</taxon>
        <taxon>Portunidae</taxon>
        <taxon>Portuninae</taxon>
        <taxon>Portunus</taxon>
    </lineage>
</organism>
<evidence type="ECO:0000313" key="2">
    <source>
        <dbReference type="Proteomes" id="UP000324222"/>
    </source>
</evidence>
<dbReference type="EMBL" id="VSRR010064443">
    <property type="protein sequence ID" value="MPC84114.1"/>
    <property type="molecule type" value="Genomic_DNA"/>
</dbReference>
<protein>
    <submittedName>
        <fullName evidence="1">Uncharacterized protein</fullName>
    </submittedName>
</protein>
<comment type="caution">
    <text evidence="1">The sequence shown here is derived from an EMBL/GenBank/DDBJ whole genome shotgun (WGS) entry which is preliminary data.</text>
</comment>